<dbReference type="InterPro" id="IPR038591">
    <property type="entry name" value="NolW-like_sf"/>
</dbReference>
<evidence type="ECO:0000256" key="2">
    <source>
        <dbReference type="ARBA" id="ARBA00022729"/>
    </source>
</evidence>
<dbReference type="Proteomes" id="UP000643403">
    <property type="component" value="Unassembled WGS sequence"/>
</dbReference>
<evidence type="ECO:0000256" key="1">
    <source>
        <dbReference type="ARBA" id="ARBA00004370"/>
    </source>
</evidence>
<gene>
    <name evidence="8" type="ORF">GCM10008101_26580</name>
</gene>
<comment type="subcellular location">
    <subcellularLocation>
        <location evidence="5">Cell outer membrane</location>
    </subcellularLocation>
    <subcellularLocation>
        <location evidence="1">Membrane</location>
    </subcellularLocation>
</comment>
<evidence type="ECO:0000313" key="9">
    <source>
        <dbReference type="Proteomes" id="UP000643403"/>
    </source>
</evidence>
<protein>
    <submittedName>
        <fullName evidence="8">Type II secretion system protein</fullName>
    </submittedName>
</protein>
<keyword evidence="5" id="KW-0813">Transport</keyword>
<organism evidence="8 9">
    <name type="scientific">Cognatilysobacter xinjiangensis</name>
    <dbReference type="NCBI Taxonomy" id="546892"/>
    <lineage>
        <taxon>Bacteria</taxon>
        <taxon>Pseudomonadati</taxon>
        <taxon>Pseudomonadota</taxon>
        <taxon>Gammaproteobacteria</taxon>
        <taxon>Lysobacterales</taxon>
        <taxon>Lysobacteraceae</taxon>
        <taxon>Cognatilysobacter</taxon>
    </lineage>
</organism>
<proteinExistence type="inferred from homology"/>
<dbReference type="Pfam" id="PF03958">
    <property type="entry name" value="Secretin_N"/>
    <property type="match status" value="2"/>
</dbReference>
<dbReference type="Gene3D" id="3.30.1370.120">
    <property type="match status" value="2"/>
</dbReference>
<evidence type="ECO:0000256" key="4">
    <source>
        <dbReference type="RuleBase" id="RU004003"/>
    </source>
</evidence>
<dbReference type="PRINTS" id="PR00811">
    <property type="entry name" value="BCTERIALGSPD"/>
</dbReference>
<feature type="domain" description="NolW-like" evidence="7">
    <location>
        <begin position="278"/>
        <end position="369"/>
    </location>
</feature>
<dbReference type="InterPro" id="IPR004846">
    <property type="entry name" value="T2SS/T3SS_dom"/>
</dbReference>
<accession>A0ABQ3C746</accession>
<reference evidence="9" key="1">
    <citation type="journal article" date="2019" name="Int. J. Syst. Evol. Microbiol.">
        <title>The Global Catalogue of Microorganisms (GCM) 10K type strain sequencing project: providing services to taxonomists for standard genome sequencing and annotation.</title>
        <authorList>
            <consortium name="The Broad Institute Genomics Platform"/>
            <consortium name="The Broad Institute Genome Sequencing Center for Infectious Disease"/>
            <person name="Wu L."/>
            <person name="Ma J."/>
        </authorList>
    </citation>
    <scope>NUCLEOTIDE SEQUENCE [LARGE SCALE GENOMIC DNA]</scope>
    <source>
        <strain evidence="9">KCTC 22558</strain>
    </source>
</reference>
<dbReference type="EMBL" id="BMXY01000004">
    <property type="protein sequence ID" value="GGZ70901.1"/>
    <property type="molecule type" value="Genomic_DNA"/>
</dbReference>
<dbReference type="Pfam" id="PF00263">
    <property type="entry name" value="Secretin"/>
    <property type="match status" value="1"/>
</dbReference>
<evidence type="ECO:0000259" key="7">
    <source>
        <dbReference type="Pfam" id="PF03958"/>
    </source>
</evidence>
<sequence length="650" mass="68797">MSGVNAGAAMPPVKGGPINVNIEAMPVPAFINEFFGTVLGVTFQMDPAVAKLNDLVTLRTSGPQKPEDFYRLATQVLKAYGVSTVYENGRVYFRRAGKGDDFEPPLVLSGRALPEVPISHRPIFQLVELQAVRTGDVTQWLSTAFKTDALNIKDDPSRNAIVLYGKPEIVRQAVAAIRVLDRPFMRGRVSTRLEPAFVSADELGRRLVDVLAAEGFGAMLHTGQAMPQSAAIVVLPVAAANTVLIFASDRDVLEHAVDWARTIDKPNPAAGSDSLFYYMVQNTRAEEIAATINAMRGDAGSGSNAVASATPSVAGTAAAPAAPPVSVSVGGASRLVVDAPRNALIFQGSATDWSRVQPLIKQMDRAPRQVMIEVTIAEVTLGKDENFGVSWLARSNPGRFNGTITSGRIGGGSGNGGGEGSGLSGLTYLLDVAGQARVQLTAAAQDSRLNILSTPRLMVKSGAEASIDVGTEIPTITSQSTSPQQTDGTSNLLQTVQYRKTGIILNIKPIVYSDDRIDLEIRQEVSEALPLEAGGVASPSIFNRSFSSSLSLRDGSSILIGGLMSTRSSNSDGGVPYLKDIPILGNAFKTRSRENTKTELVLMIVPYVVESDDQARALTSSLGDRLELVELPAVAPIAPTPSPTPAVPLR</sequence>
<comment type="similarity">
    <text evidence="4">Belongs to the bacterial secretin family.</text>
</comment>
<dbReference type="InterPro" id="IPR050810">
    <property type="entry name" value="Bact_Secretion_Sys_Channel"/>
</dbReference>
<feature type="domain" description="Type II/III secretion system secretin-like" evidence="6">
    <location>
        <begin position="443"/>
        <end position="610"/>
    </location>
</feature>
<evidence type="ECO:0000259" key="6">
    <source>
        <dbReference type="Pfam" id="PF00263"/>
    </source>
</evidence>
<evidence type="ECO:0000256" key="3">
    <source>
        <dbReference type="ARBA" id="ARBA00023136"/>
    </source>
</evidence>
<dbReference type="PANTHER" id="PTHR30332">
    <property type="entry name" value="PROBABLE GENERAL SECRETION PATHWAY PROTEIN D"/>
    <property type="match status" value="1"/>
</dbReference>
<feature type="domain" description="NolW-like" evidence="7">
    <location>
        <begin position="125"/>
        <end position="183"/>
    </location>
</feature>
<keyword evidence="3" id="KW-0472">Membrane</keyword>
<comment type="caution">
    <text evidence="8">The sequence shown here is derived from an EMBL/GenBank/DDBJ whole genome shotgun (WGS) entry which is preliminary data.</text>
</comment>
<name>A0ABQ3C746_9GAMM</name>
<keyword evidence="2" id="KW-0732">Signal</keyword>
<dbReference type="InterPro" id="IPR005644">
    <property type="entry name" value="NolW-like"/>
</dbReference>
<keyword evidence="9" id="KW-1185">Reference proteome</keyword>
<dbReference type="InterPro" id="IPR001775">
    <property type="entry name" value="GspD/PilQ"/>
</dbReference>
<evidence type="ECO:0000313" key="8">
    <source>
        <dbReference type="EMBL" id="GGZ70901.1"/>
    </source>
</evidence>
<evidence type="ECO:0000256" key="5">
    <source>
        <dbReference type="RuleBase" id="RU004004"/>
    </source>
</evidence>
<dbReference type="PANTHER" id="PTHR30332:SF25">
    <property type="entry name" value="SECRETIN XPSD"/>
    <property type="match status" value="1"/>
</dbReference>